<dbReference type="GO" id="GO:0006635">
    <property type="term" value="P:fatty acid beta-oxidation"/>
    <property type="evidence" value="ECO:0000318"/>
    <property type="project" value="GO_Central"/>
</dbReference>
<evidence type="ECO:0000256" key="2">
    <source>
        <dbReference type="ARBA" id="ARBA00023239"/>
    </source>
</evidence>
<protein>
    <submittedName>
        <fullName evidence="4">Uncharacterized protein</fullName>
    </submittedName>
</protein>
<dbReference type="PhylomeDB" id="B3RUY3"/>
<dbReference type="CDD" id="cd06558">
    <property type="entry name" value="crotonase-like"/>
    <property type="match status" value="1"/>
</dbReference>
<dbReference type="OMA" id="YEQAHAW"/>
<dbReference type="InParanoid" id="B3RUY3"/>
<evidence type="ECO:0000256" key="3">
    <source>
        <dbReference type="RuleBase" id="RU003707"/>
    </source>
</evidence>
<dbReference type="RefSeq" id="XP_002111941.1">
    <property type="nucleotide sequence ID" value="XM_002111905.1"/>
</dbReference>
<comment type="similarity">
    <text evidence="1 3">Belongs to the enoyl-CoA hydratase/isomerase family.</text>
</comment>
<dbReference type="Gene3D" id="3.90.226.10">
    <property type="entry name" value="2-enoyl-CoA Hydratase, Chain A, domain 1"/>
    <property type="match status" value="1"/>
</dbReference>
<dbReference type="InterPro" id="IPR001753">
    <property type="entry name" value="Enoyl-CoA_hydra/iso"/>
</dbReference>
<gene>
    <name evidence="4" type="ORF">TRIADDRAFT_63838</name>
</gene>
<dbReference type="CTD" id="6752644"/>
<keyword evidence="2" id="KW-0456">Lyase</keyword>
<accession>B3RUY3</accession>
<dbReference type="STRING" id="10228.B3RUY3"/>
<dbReference type="HOGENOM" id="CLU_009834_7_6_1"/>
<dbReference type="PANTHER" id="PTHR11941">
    <property type="entry name" value="ENOYL-COA HYDRATASE-RELATED"/>
    <property type="match status" value="1"/>
</dbReference>
<dbReference type="PANTHER" id="PTHR11941:SF171">
    <property type="entry name" value="SD19268P"/>
    <property type="match status" value="1"/>
</dbReference>
<dbReference type="SUPFAM" id="SSF52096">
    <property type="entry name" value="ClpP/crotonase"/>
    <property type="match status" value="1"/>
</dbReference>
<dbReference type="FunFam" id="3.90.226.10:FF:000009">
    <property type="entry name" value="Carnitinyl-CoA dehydratase"/>
    <property type="match status" value="1"/>
</dbReference>
<dbReference type="EMBL" id="DS985244">
    <property type="protein sequence ID" value="EDV25908.1"/>
    <property type="molecule type" value="Genomic_DNA"/>
</dbReference>
<dbReference type="Proteomes" id="UP000009022">
    <property type="component" value="Unassembled WGS sequence"/>
</dbReference>
<dbReference type="FunCoup" id="B3RUY3">
    <property type="interactions" value="1151"/>
</dbReference>
<dbReference type="InterPro" id="IPR018376">
    <property type="entry name" value="Enoyl-CoA_hyd/isom_CS"/>
</dbReference>
<dbReference type="Gene3D" id="1.10.12.10">
    <property type="entry name" value="Lyase 2-enoyl-coa Hydratase, Chain A, domain 2"/>
    <property type="match status" value="1"/>
</dbReference>
<sequence>MASLHRFSRFSAGLMLSSRRILPAKVADGQAASFNRCAQCCYSSLRSEAIKDDFYAERLSGDQEGITVFTFNRPKAKNAISKHVANQFRESIEAVKHDKSVRVVILRSAVPNIFCAGADLKERLQMPPEEVGPFVSGLRALLSGIAALPMPTIAALDGAALGGGLEIALACDFRLAASNAKLGLVETKLAIIPGAGGTQRLTRIVGIAQAKRLIFSAKILNGHEAAKIGLVEEAVEQSVEGDAAYHAAVSLAEQILPQGPLAVRMAKAAINGGIETDIATGLALEESYYAQVIPTKDRIEGLKAFSEKRKPMYTGN</sequence>
<dbReference type="Pfam" id="PF00378">
    <property type="entry name" value="ECH_1"/>
    <property type="match status" value="1"/>
</dbReference>
<dbReference type="GeneID" id="6752644"/>
<evidence type="ECO:0000313" key="5">
    <source>
        <dbReference type="Proteomes" id="UP000009022"/>
    </source>
</evidence>
<dbReference type="PROSITE" id="PS00166">
    <property type="entry name" value="ENOYL_COA_HYDRATASE"/>
    <property type="match status" value="1"/>
</dbReference>
<dbReference type="InterPro" id="IPR029045">
    <property type="entry name" value="ClpP/crotonase-like_dom_sf"/>
</dbReference>
<evidence type="ECO:0000313" key="4">
    <source>
        <dbReference type="EMBL" id="EDV25908.1"/>
    </source>
</evidence>
<name>B3RUY3_TRIAD</name>
<dbReference type="eggNOG" id="KOG1679">
    <property type="taxonomic scope" value="Eukaryota"/>
</dbReference>
<organism evidence="4 5">
    <name type="scientific">Trichoplax adhaerens</name>
    <name type="common">Trichoplax reptans</name>
    <dbReference type="NCBI Taxonomy" id="10228"/>
    <lineage>
        <taxon>Eukaryota</taxon>
        <taxon>Metazoa</taxon>
        <taxon>Placozoa</taxon>
        <taxon>Uniplacotomia</taxon>
        <taxon>Trichoplacea</taxon>
        <taxon>Trichoplacidae</taxon>
        <taxon>Trichoplax</taxon>
    </lineage>
</organism>
<dbReference type="InterPro" id="IPR014748">
    <property type="entry name" value="Enoyl-CoA_hydra_C"/>
</dbReference>
<evidence type="ECO:0000256" key="1">
    <source>
        <dbReference type="ARBA" id="ARBA00005254"/>
    </source>
</evidence>
<dbReference type="GO" id="GO:0004300">
    <property type="term" value="F:enoyl-CoA hydratase activity"/>
    <property type="evidence" value="ECO:0007669"/>
    <property type="project" value="UniProtKB-ARBA"/>
</dbReference>
<dbReference type="GO" id="GO:0005739">
    <property type="term" value="C:mitochondrion"/>
    <property type="evidence" value="ECO:0000318"/>
    <property type="project" value="GO_Central"/>
</dbReference>
<dbReference type="OrthoDB" id="410701at2759"/>
<dbReference type="FunFam" id="1.10.12.10:FF:000001">
    <property type="entry name" value="Probable enoyl-CoA hydratase, mitochondrial"/>
    <property type="match status" value="1"/>
</dbReference>
<keyword evidence="5" id="KW-1185">Reference proteome</keyword>
<reference evidence="4 5" key="1">
    <citation type="journal article" date="2008" name="Nature">
        <title>The Trichoplax genome and the nature of placozoans.</title>
        <authorList>
            <person name="Srivastava M."/>
            <person name="Begovic E."/>
            <person name="Chapman J."/>
            <person name="Putnam N.H."/>
            <person name="Hellsten U."/>
            <person name="Kawashima T."/>
            <person name="Kuo A."/>
            <person name="Mitros T."/>
            <person name="Salamov A."/>
            <person name="Carpenter M.L."/>
            <person name="Signorovitch A.Y."/>
            <person name="Moreno M.A."/>
            <person name="Kamm K."/>
            <person name="Grimwood J."/>
            <person name="Schmutz J."/>
            <person name="Shapiro H."/>
            <person name="Grigoriev I.V."/>
            <person name="Buss L.W."/>
            <person name="Schierwater B."/>
            <person name="Dellaporta S.L."/>
            <person name="Rokhsar D.S."/>
        </authorList>
    </citation>
    <scope>NUCLEOTIDE SEQUENCE [LARGE SCALE GENOMIC DNA]</scope>
    <source>
        <strain evidence="4 5">Grell-BS-1999</strain>
    </source>
</reference>
<dbReference type="AlphaFoldDB" id="B3RUY3"/>
<proteinExistence type="inferred from homology"/>
<dbReference type="KEGG" id="tad:TRIADDRAFT_63838"/>